<sequence>MSDCCLKGFQWNAKPKGRDAKLVILNCYITGSNKDRFTNTRLLADQYAEEVGATVYIPDIFKGEVIPADILNDQSRWAEMDVPGFLERNSKAIRGSEVIECAGDLRSQHKRIGSIGFCYGGWGVFLFGTKANPLVDCITTAHPSQLEEIEIENVGVPVQIMAPEKDPWFTDELKAFSNRYFPGLEHGFAVRGEREGMERAKNAAVLWFQQWLK</sequence>
<keyword evidence="3" id="KW-1185">Reference proteome</keyword>
<organism evidence="2 3">
    <name type="scientific">Dactylonectria macrodidyma</name>
    <dbReference type="NCBI Taxonomy" id="307937"/>
    <lineage>
        <taxon>Eukaryota</taxon>
        <taxon>Fungi</taxon>
        <taxon>Dikarya</taxon>
        <taxon>Ascomycota</taxon>
        <taxon>Pezizomycotina</taxon>
        <taxon>Sordariomycetes</taxon>
        <taxon>Hypocreomycetidae</taxon>
        <taxon>Hypocreales</taxon>
        <taxon>Nectriaceae</taxon>
        <taxon>Dactylonectria</taxon>
    </lineage>
</organism>
<dbReference type="Proteomes" id="UP000738349">
    <property type="component" value="Unassembled WGS sequence"/>
</dbReference>
<dbReference type="SUPFAM" id="SSF53474">
    <property type="entry name" value="alpha/beta-Hydrolases"/>
    <property type="match status" value="1"/>
</dbReference>
<dbReference type="EMBL" id="JAGMUV010000024">
    <property type="protein sequence ID" value="KAH7121645.1"/>
    <property type="molecule type" value="Genomic_DNA"/>
</dbReference>
<dbReference type="PANTHER" id="PTHR17630">
    <property type="entry name" value="DIENELACTONE HYDROLASE"/>
    <property type="match status" value="1"/>
</dbReference>
<dbReference type="Pfam" id="PF01738">
    <property type="entry name" value="DLH"/>
    <property type="match status" value="1"/>
</dbReference>
<dbReference type="OrthoDB" id="10019231at2759"/>
<gene>
    <name evidence="2" type="ORF">EDB81DRAFT_847722</name>
</gene>
<name>A0A9P9DLE4_9HYPO</name>
<reference evidence="2" key="1">
    <citation type="journal article" date="2021" name="Nat. Commun.">
        <title>Genetic determinants of endophytism in the Arabidopsis root mycobiome.</title>
        <authorList>
            <person name="Mesny F."/>
            <person name="Miyauchi S."/>
            <person name="Thiergart T."/>
            <person name="Pickel B."/>
            <person name="Atanasova L."/>
            <person name="Karlsson M."/>
            <person name="Huettel B."/>
            <person name="Barry K.W."/>
            <person name="Haridas S."/>
            <person name="Chen C."/>
            <person name="Bauer D."/>
            <person name="Andreopoulos W."/>
            <person name="Pangilinan J."/>
            <person name="LaButti K."/>
            <person name="Riley R."/>
            <person name="Lipzen A."/>
            <person name="Clum A."/>
            <person name="Drula E."/>
            <person name="Henrissat B."/>
            <person name="Kohler A."/>
            <person name="Grigoriev I.V."/>
            <person name="Martin F.M."/>
            <person name="Hacquard S."/>
        </authorList>
    </citation>
    <scope>NUCLEOTIDE SEQUENCE</scope>
    <source>
        <strain evidence="2">MPI-CAGE-AT-0147</strain>
    </source>
</reference>
<dbReference type="Gene3D" id="3.40.50.1820">
    <property type="entry name" value="alpha/beta hydrolase"/>
    <property type="match status" value="1"/>
</dbReference>
<dbReference type="InterPro" id="IPR029058">
    <property type="entry name" value="AB_hydrolase_fold"/>
</dbReference>
<accession>A0A9P9DLE4</accession>
<evidence type="ECO:0000313" key="2">
    <source>
        <dbReference type="EMBL" id="KAH7121645.1"/>
    </source>
</evidence>
<comment type="caution">
    <text evidence="2">The sequence shown here is derived from an EMBL/GenBank/DDBJ whole genome shotgun (WGS) entry which is preliminary data.</text>
</comment>
<evidence type="ECO:0000313" key="3">
    <source>
        <dbReference type="Proteomes" id="UP000738349"/>
    </source>
</evidence>
<feature type="domain" description="Dienelactone hydrolase" evidence="1">
    <location>
        <begin position="13"/>
        <end position="211"/>
    </location>
</feature>
<proteinExistence type="predicted"/>
<dbReference type="InterPro" id="IPR002925">
    <property type="entry name" value="Dienelactn_hydro"/>
</dbReference>
<protein>
    <submittedName>
        <fullName evidence="2">Endo-1,3-1,4-beta-D-glucanase</fullName>
    </submittedName>
</protein>
<dbReference type="PANTHER" id="PTHR17630:SF55">
    <property type="entry name" value="DIENELACTONE HYDROLASE FAMILY PROTEIN (AFU_ORTHOLOGUE AFUA_1G01900)"/>
    <property type="match status" value="1"/>
</dbReference>
<evidence type="ECO:0000259" key="1">
    <source>
        <dbReference type="Pfam" id="PF01738"/>
    </source>
</evidence>
<dbReference type="GO" id="GO:0016787">
    <property type="term" value="F:hydrolase activity"/>
    <property type="evidence" value="ECO:0007669"/>
    <property type="project" value="InterPro"/>
</dbReference>
<dbReference type="AlphaFoldDB" id="A0A9P9DLE4"/>